<name>W9S0E5_9ROSA</name>
<sequence>MVNYRTLEAAVLQCRLLGIDIPVPPPLFPPLPPLTHPTPPIEDEEDDDENINSGD</sequence>
<evidence type="ECO:0000256" key="1">
    <source>
        <dbReference type="SAM" id="MobiDB-lite"/>
    </source>
</evidence>
<accession>W9S0E5</accession>
<dbReference type="Proteomes" id="UP000030645">
    <property type="component" value="Unassembled WGS sequence"/>
</dbReference>
<feature type="compositionally biased region" description="Acidic residues" evidence="1">
    <location>
        <begin position="41"/>
        <end position="55"/>
    </location>
</feature>
<gene>
    <name evidence="2" type="ORF">L484_003054</name>
</gene>
<feature type="region of interest" description="Disordered" evidence="1">
    <location>
        <begin position="26"/>
        <end position="55"/>
    </location>
</feature>
<evidence type="ECO:0000313" key="3">
    <source>
        <dbReference type="Proteomes" id="UP000030645"/>
    </source>
</evidence>
<reference evidence="3" key="1">
    <citation type="submission" date="2013-01" db="EMBL/GenBank/DDBJ databases">
        <title>Draft Genome Sequence of a Mulberry Tree, Morus notabilis C.K. Schneid.</title>
        <authorList>
            <person name="He N."/>
            <person name="Zhao S."/>
        </authorList>
    </citation>
    <scope>NUCLEOTIDE SEQUENCE</scope>
</reference>
<dbReference type="EMBL" id="KE344830">
    <property type="protein sequence ID" value="EXB81010.1"/>
    <property type="molecule type" value="Genomic_DNA"/>
</dbReference>
<organism evidence="2 3">
    <name type="scientific">Morus notabilis</name>
    <dbReference type="NCBI Taxonomy" id="981085"/>
    <lineage>
        <taxon>Eukaryota</taxon>
        <taxon>Viridiplantae</taxon>
        <taxon>Streptophyta</taxon>
        <taxon>Embryophyta</taxon>
        <taxon>Tracheophyta</taxon>
        <taxon>Spermatophyta</taxon>
        <taxon>Magnoliopsida</taxon>
        <taxon>eudicotyledons</taxon>
        <taxon>Gunneridae</taxon>
        <taxon>Pentapetalae</taxon>
        <taxon>rosids</taxon>
        <taxon>fabids</taxon>
        <taxon>Rosales</taxon>
        <taxon>Moraceae</taxon>
        <taxon>Moreae</taxon>
        <taxon>Morus</taxon>
    </lineage>
</organism>
<dbReference type="AlphaFoldDB" id="W9S0E5"/>
<proteinExistence type="predicted"/>
<evidence type="ECO:0000313" key="2">
    <source>
        <dbReference type="EMBL" id="EXB81010.1"/>
    </source>
</evidence>
<protein>
    <submittedName>
        <fullName evidence="2">Uncharacterized protein</fullName>
    </submittedName>
</protein>
<keyword evidence="3" id="KW-1185">Reference proteome</keyword>
<feature type="compositionally biased region" description="Pro residues" evidence="1">
    <location>
        <begin position="26"/>
        <end position="40"/>
    </location>
</feature>